<dbReference type="SUPFAM" id="SSF52402">
    <property type="entry name" value="Adenine nucleotide alpha hydrolases-like"/>
    <property type="match status" value="2"/>
</dbReference>
<dbReference type="Pfam" id="PF00582">
    <property type="entry name" value="Usp"/>
    <property type="match status" value="2"/>
</dbReference>
<dbReference type="Gene3D" id="3.40.50.620">
    <property type="entry name" value="HUPs"/>
    <property type="match status" value="2"/>
</dbReference>
<dbReference type="InterPro" id="IPR014729">
    <property type="entry name" value="Rossmann-like_a/b/a_fold"/>
</dbReference>
<name>A0A229RGA9_AMYAL</name>
<dbReference type="PRINTS" id="PR01438">
    <property type="entry name" value="UNVRSLSTRESS"/>
</dbReference>
<dbReference type="PANTHER" id="PTHR46268:SF6">
    <property type="entry name" value="UNIVERSAL STRESS PROTEIN UP12"/>
    <property type="match status" value="1"/>
</dbReference>
<feature type="domain" description="UspA" evidence="2">
    <location>
        <begin position="2"/>
        <end position="137"/>
    </location>
</feature>
<evidence type="ECO:0000256" key="1">
    <source>
        <dbReference type="ARBA" id="ARBA00008791"/>
    </source>
</evidence>
<dbReference type="InterPro" id="IPR006016">
    <property type="entry name" value="UspA"/>
</dbReference>
<dbReference type="PANTHER" id="PTHR46268">
    <property type="entry name" value="STRESS RESPONSE PROTEIN NHAX"/>
    <property type="match status" value="1"/>
</dbReference>
<reference evidence="3 4" key="1">
    <citation type="submission" date="2017-07" db="EMBL/GenBank/DDBJ databases">
        <title>Amycolatopsis alba DSM 44262 Genome sequencing and assembly.</title>
        <authorList>
            <person name="Kaur N."/>
            <person name="Mayilraj S."/>
        </authorList>
    </citation>
    <scope>NUCLEOTIDE SEQUENCE [LARGE SCALE GENOMIC DNA]</scope>
    <source>
        <strain evidence="3 4">DSM 44262</strain>
    </source>
</reference>
<feature type="domain" description="UspA" evidence="2">
    <location>
        <begin position="145"/>
        <end position="272"/>
    </location>
</feature>
<dbReference type="InterPro" id="IPR006015">
    <property type="entry name" value="Universal_stress_UspA"/>
</dbReference>
<evidence type="ECO:0000313" key="3">
    <source>
        <dbReference type="EMBL" id="OXM45434.1"/>
    </source>
</evidence>
<evidence type="ECO:0000313" key="4">
    <source>
        <dbReference type="Proteomes" id="UP000215563"/>
    </source>
</evidence>
<dbReference type="AlphaFoldDB" id="A0A229RGA9"/>
<comment type="caution">
    <text evidence="3">The sequence shown here is derived from an EMBL/GenBank/DDBJ whole genome shotgun (WGS) entry which is preliminary data.</text>
</comment>
<dbReference type="Proteomes" id="UP000215563">
    <property type="component" value="Unassembled WGS sequence"/>
</dbReference>
<evidence type="ECO:0000259" key="2">
    <source>
        <dbReference type="Pfam" id="PF00582"/>
    </source>
</evidence>
<organism evidence="3 4">
    <name type="scientific">Amycolatopsis alba DSM 44262</name>
    <dbReference type="NCBI Taxonomy" id="1125972"/>
    <lineage>
        <taxon>Bacteria</taxon>
        <taxon>Bacillati</taxon>
        <taxon>Actinomycetota</taxon>
        <taxon>Actinomycetes</taxon>
        <taxon>Pseudonocardiales</taxon>
        <taxon>Pseudonocardiaceae</taxon>
        <taxon>Amycolatopsis</taxon>
    </lineage>
</organism>
<comment type="similarity">
    <text evidence="1">Belongs to the universal stress protein A family.</text>
</comment>
<keyword evidence="4" id="KW-1185">Reference proteome</keyword>
<protein>
    <submittedName>
        <fullName evidence="3">Universal stress protein UspA</fullName>
    </submittedName>
</protein>
<proteinExistence type="inferred from homology"/>
<dbReference type="EMBL" id="NMQU01000104">
    <property type="protein sequence ID" value="OXM45434.1"/>
    <property type="molecule type" value="Genomic_DNA"/>
</dbReference>
<accession>A0A229RGA9</accession>
<gene>
    <name evidence="3" type="ORF">CFP75_31295</name>
</gene>
<sequence length="294" mass="31064">MVVGVDGSESATEAVRWAAGEAVRRETSLRLVHAYFSTGDDYPNLEVTAAEVREALRETAVKRLRLAKLAAWAVAPSLEIETEVREGDPRPVLIDESKHALVLAVGTRGLDGVGRLVLGSSALAVAVHGRCPLVVVRGARSRSGPVVVGVDSWQASAFAVRFAFEEAARLGTSVTVLRTWSDLNLADSVTVQDAERQALETKVATVADWFPGVPFDCLVVRGRPAKVLKEYGERAVLIVVGTRGRNAFTGLLFGSVSQDLTGRAPCPVAVVRSDVVLLGAAGTAESLLLEGDGA</sequence>